<keyword evidence="1" id="KW-1133">Transmembrane helix</keyword>
<keyword evidence="1" id="KW-0812">Transmembrane</keyword>
<dbReference type="AlphaFoldDB" id="A0A0A9BRR2"/>
<sequence length="44" mass="5202">MGTLHRWTPNPEVDCIYTLSLAQQLLYHLTQIVFLTASMRRRVK</sequence>
<evidence type="ECO:0000313" key="2">
    <source>
        <dbReference type="EMBL" id="JAD66659.1"/>
    </source>
</evidence>
<evidence type="ECO:0000256" key="1">
    <source>
        <dbReference type="SAM" id="Phobius"/>
    </source>
</evidence>
<proteinExistence type="predicted"/>
<keyword evidence="1" id="KW-0472">Membrane</keyword>
<reference evidence="2" key="1">
    <citation type="submission" date="2014-09" db="EMBL/GenBank/DDBJ databases">
        <authorList>
            <person name="Magalhaes I.L.F."/>
            <person name="Oliveira U."/>
            <person name="Santos F.R."/>
            <person name="Vidigal T.H.D.A."/>
            <person name="Brescovit A.D."/>
            <person name="Santos A.J."/>
        </authorList>
    </citation>
    <scope>NUCLEOTIDE SEQUENCE</scope>
    <source>
        <tissue evidence="2">Shoot tissue taken approximately 20 cm above the soil surface</tissue>
    </source>
</reference>
<name>A0A0A9BRR2_ARUDO</name>
<accession>A0A0A9BRR2</accession>
<reference evidence="2" key="2">
    <citation type="journal article" date="2015" name="Data Brief">
        <title>Shoot transcriptome of the giant reed, Arundo donax.</title>
        <authorList>
            <person name="Barrero R.A."/>
            <person name="Guerrero F.D."/>
            <person name="Moolhuijzen P."/>
            <person name="Goolsby J.A."/>
            <person name="Tidwell J."/>
            <person name="Bellgard S.E."/>
            <person name="Bellgard M.I."/>
        </authorList>
    </citation>
    <scope>NUCLEOTIDE SEQUENCE</scope>
    <source>
        <tissue evidence="2">Shoot tissue taken approximately 20 cm above the soil surface</tissue>
    </source>
</reference>
<dbReference type="EMBL" id="GBRH01231236">
    <property type="protein sequence ID" value="JAD66659.1"/>
    <property type="molecule type" value="Transcribed_RNA"/>
</dbReference>
<feature type="transmembrane region" description="Helical" evidence="1">
    <location>
        <begin position="16"/>
        <end position="37"/>
    </location>
</feature>
<protein>
    <submittedName>
        <fullName evidence="2">Uncharacterized protein</fullName>
    </submittedName>
</protein>
<organism evidence="2">
    <name type="scientific">Arundo donax</name>
    <name type="common">Giant reed</name>
    <name type="synonym">Donax arundinaceus</name>
    <dbReference type="NCBI Taxonomy" id="35708"/>
    <lineage>
        <taxon>Eukaryota</taxon>
        <taxon>Viridiplantae</taxon>
        <taxon>Streptophyta</taxon>
        <taxon>Embryophyta</taxon>
        <taxon>Tracheophyta</taxon>
        <taxon>Spermatophyta</taxon>
        <taxon>Magnoliopsida</taxon>
        <taxon>Liliopsida</taxon>
        <taxon>Poales</taxon>
        <taxon>Poaceae</taxon>
        <taxon>PACMAD clade</taxon>
        <taxon>Arundinoideae</taxon>
        <taxon>Arundineae</taxon>
        <taxon>Arundo</taxon>
    </lineage>
</organism>